<evidence type="ECO:0000256" key="1">
    <source>
        <dbReference type="ARBA" id="ARBA00005234"/>
    </source>
</evidence>
<feature type="compositionally biased region" description="Low complexity" evidence="4">
    <location>
        <begin position="1"/>
        <end position="12"/>
    </location>
</feature>
<dbReference type="Pfam" id="PF02902">
    <property type="entry name" value="Peptidase_C48"/>
    <property type="match status" value="1"/>
</dbReference>
<name>A0A9R0VL06_TRITD</name>
<dbReference type="AlphaFoldDB" id="A0A9R0VL06"/>
<dbReference type="Gramene" id="TRITD3Av1G163970.1">
    <property type="protein sequence ID" value="TRITD3Av1G163970.1"/>
    <property type="gene ID" value="TRITD3Av1G163970"/>
</dbReference>
<dbReference type="OMA" id="IEDANMV"/>
<dbReference type="Gene3D" id="3.40.395.10">
    <property type="entry name" value="Adenoviral Proteinase, Chain A"/>
    <property type="match status" value="1"/>
</dbReference>
<keyword evidence="3" id="KW-0378">Hydrolase</keyword>
<feature type="domain" description="Ubiquitin-like protease family profile" evidence="5">
    <location>
        <begin position="610"/>
        <end position="714"/>
    </location>
</feature>
<feature type="region of interest" description="Disordered" evidence="4">
    <location>
        <begin position="1"/>
        <end position="47"/>
    </location>
</feature>
<feature type="compositionally biased region" description="Low complexity" evidence="4">
    <location>
        <begin position="29"/>
        <end position="39"/>
    </location>
</feature>
<sequence length="764" mass="86688">MGKPSGSGSKSNSDFRRAISAVRTKNRDQISGQKRSGGSRSKKRSSIKRKAWKDKLYSRCAPSIIVDLMEDLDDQPRKLVEEMGFQGLHSLKLHKLNKPLGAWLLSKFDTNLLVFFAGTSRELKMTPEDVNRVSGIPCSGMIIVPPSPQDVISMKAYFCGVFEKSSWDEITISFLLKIVTTKPKGEMTSEEILRFKTAFAFSVVTKFFAPQSLNNFISTRYMKAVFDMENIHAYNWAQFVADELRLAAASLQLKLSRGKNIGYINGCMLIPQIHYLDSLDFGKDSPPDHIIPRFAAYNDAMVCNLIKRDIILKNRLPFPTYGKLKIRSPHSIRYESGPCVHAPPRTPVSGRVFNSLVNLETPKFDMGLSQLEPGDNTTVCNQVTRVTANLSAQFDMAAETTVVPDTPDQPQQAPQSDFPDPTPTSISPHSLLQETSAIRISIHEECGLPKVQPKTRRRIIGVPSDMLLDVPKRVIKPSRMVKSPFLCKQYQCVRLDVQAQEDLFTYTKSISAADQLRKIWLHISDPVPRFLKLQQIQEALAFDTEMQDDAFNVAIQALFEDEVHRFGGTDFLGWRHFLNQDFAMHATAGGADWNPEDHVYLFNDIHIPYDVSKSRLIYIPLHQPFHFSVYAFDMENEKIQIMDPLRDTSKGGQDIEARHSKTKDHIAKALQDCMVISFPDWKRNISSWQHEFPTNIPATANRIDTAFHVLHIMRNWDAKCLVNPVSSDSRDLRKVFLANLLSFTSNEAKLPESVNYYIKALRRN</sequence>
<evidence type="ECO:0000313" key="6">
    <source>
        <dbReference type="EMBL" id="VAH62434.1"/>
    </source>
</evidence>
<dbReference type="SUPFAM" id="SSF54001">
    <property type="entry name" value="Cysteine proteinases"/>
    <property type="match status" value="1"/>
</dbReference>
<keyword evidence="2" id="KW-0645">Protease</keyword>
<proteinExistence type="inferred from homology"/>
<evidence type="ECO:0000259" key="5">
    <source>
        <dbReference type="Pfam" id="PF02902"/>
    </source>
</evidence>
<evidence type="ECO:0000313" key="7">
    <source>
        <dbReference type="Proteomes" id="UP000324705"/>
    </source>
</evidence>
<dbReference type="EMBL" id="LT934115">
    <property type="protein sequence ID" value="VAH62434.1"/>
    <property type="molecule type" value="Genomic_DNA"/>
</dbReference>
<protein>
    <recommendedName>
        <fullName evidence="5">Ubiquitin-like protease family profile domain-containing protein</fullName>
    </recommendedName>
</protein>
<dbReference type="InterPro" id="IPR003653">
    <property type="entry name" value="Peptidase_C48_C"/>
</dbReference>
<organism evidence="6 7">
    <name type="scientific">Triticum turgidum subsp. durum</name>
    <name type="common">Durum wheat</name>
    <name type="synonym">Triticum durum</name>
    <dbReference type="NCBI Taxonomy" id="4567"/>
    <lineage>
        <taxon>Eukaryota</taxon>
        <taxon>Viridiplantae</taxon>
        <taxon>Streptophyta</taxon>
        <taxon>Embryophyta</taxon>
        <taxon>Tracheophyta</taxon>
        <taxon>Spermatophyta</taxon>
        <taxon>Magnoliopsida</taxon>
        <taxon>Liliopsida</taxon>
        <taxon>Poales</taxon>
        <taxon>Poaceae</taxon>
        <taxon>BOP clade</taxon>
        <taxon>Pooideae</taxon>
        <taxon>Triticodae</taxon>
        <taxon>Triticeae</taxon>
        <taxon>Triticinae</taxon>
        <taxon>Triticum</taxon>
    </lineage>
</organism>
<dbReference type="PANTHER" id="PTHR34835">
    <property type="entry name" value="OS07G0283600 PROTEIN-RELATED"/>
    <property type="match status" value="1"/>
</dbReference>
<reference evidence="6 7" key="1">
    <citation type="submission" date="2017-09" db="EMBL/GenBank/DDBJ databases">
        <authorList>
            <consortium name="International Durum Wheat Genome Sequencing Consortium (IDWGSC)"/>
            <person name="Milanesi L."/>
        </authorList>
    </citation>
    <scope>NUCLEOTIDE SEQUENCE [LARGE SCALE GENOMIC DNA]</scope>
    <source>
        <strain evidence="7">cv. Svevo</strain>
    </source>
</reference>
<evidence type="ECO:0000256" key="4">
    <source>
        <dbReference type="SAM" id="MobiDB-lite"/>
    </source>
</evidence>
<comment type="similarity">
    <text evidence="1">Belongs to the peptidase C48 family.</text>
</comment>
<dbReference type="Proteomes" id="UP000324705">
    <property type="component" value="Chromosome 3A"/>
</dbReference>
<keyword evidence="7" id="KW-1185">Reference proteome</keyword>
<feature type="region of interest" description="Disordered" evidence="4">
    <location>
        <begin position="402"/>
        <end position="428"/>
    </location>
</feature>
<dbReference type="InterPro" id="IPR038765">
    <property type="entry name" value="Papain-like_cys_pep_sf"/>
</dbReference>
<dbReference type="GO" id="GO:0008234">
    <property type="term" value="F:cysteine-type peptidase activity"/>
    <property type="evidence" value="ECO:0007669"/>
    <property type="project" value="InterPro"/>
</dbReference>
<gene>
    <name evidence="6" type="ORF">TRITD_3Av1G163970</name>
</gene>
<dbReference type="PANTHER" id="PTHR34835:SF61">
    <property type="entry name" value="OS04G0133200 PROTEIN"/>
    <property type="match status" value="1"/>
</dbReference>
<accession>A0A9R0VL06</accession>
<evidence type="ECO:0000256" key="2">
    <source>
        <dbReference type="ARBA" id="ARBA00022670"/>
    </source>
</evidence>
<dbReference type="GO" id="GO:0006508">
    <property type="term" value="P:proteolysis"/>
    <property type="evidence" value="ECO:0007669"/>
    <property type="project" value="UniProtKB-KW"/>
</dbReference>
<feature type="compositionally biased region" description="Low complexity" evidence="4">
    <location>
        <begin position="404"/>
        <end position="419"/>
    </location>
</feature>
<evidence type="ECO:0000256" key="3">
    <source>
        <dbReference type="ARBA" id="ARBA00022801"/>
    </source>
</evidence>